<evidence type="ECO:0000259" key="4">
    <source>
        <dbReference type="PROSITE" id="PS50026"/>
    </source>
</evidence>
<evidence type="ECO:0000256" key="3">
    <source>
        <dbReference type="SAM" id="Phobius"/>
    </source>
</evidence>
<organism evidence="5 6">
    <name type="scientific">Schistosoma mattheei</name>
    <dbReference type="NCBI Taxonomy" id="31246"/>
    <lineage>
        <taxon>Eukaryota</taxon>
        <taxon>Metazoa</taxon>
        <taxon>Spiralia</taxon>
        <taxon>Lophotrochozoa</taxon>
        <taxon>Platyhelminthes</taxon>
        <taxon>Trematoda</taxon>
        <taxon>Digenea</taxon>
        <taxon>Strigeidida</taxon>
        <taxon>Schistosomatoidea</taxon>
        <taxon>Schistosomatidae</taxon>
        <taxon>Schistosoma</taxon>
    </lineage>
</organism>
<feature type="compositionally biased region" description="Polar residues" evidence="2">
    <location>
        <begin position="268"/>
        <end position="277"/>
    </location>
</feature>
<dbReference type="PROSITE" id="PS00022">
    <property type="entry name" value="EGF_1"/>
    <property type="match status" value="1"/>
</dbReference>
<feature type="compositionally biased region" description="Low complexity" evidence="2">
    <location>
        <begin position="470"/>
        <end position="485"/>
    </location>
</feature>
<dbReference type="WBParaSite" id="SMTH1_92540.1">
    <property type="protein sequence ID" value="SMTH1_92540.1"/>
    <property type="gene ID" value="SMTH1_92540"/>
</dbReference>
<dbReference type="CDD" id="cd00054">
    <property type="entry name" value="EGF_CA"/>
    <property type="match status" value="1"/>
</dbReference>
<dbReference type="AlphaFoldDB" id="A0AA85C0J5"/>
<feature type="region of interest" description="Disordered" evidence="2">
    <location>
        <begin position="464"/>
        <end position="492"/>
    </location>
</feature>
<keyword evidence="1" id="KW-0245">EGF-like domain</keyword>
<keyword evidence="3" id="KW-1133">Transmembrane helix</keyword>
<name>A0AA85C0J5_9TREM</name>
<dbReference type="Gene3D" id="2.10.25.10">
    <property type="entry name" value="Laminin"/>
    <property type="match status" value="1"/>
</dbReference>
<dbReference type="InterPro" id="IPR000742">
    <property type="entry name" value="EGF"/>
</dbReference>
<evidence type="ECO:0000256" key="2">
    <source>
        <dbReference type="SAM" id="MobiDB-lite"/>
    </source>
</evidence>
<dbReference type="SUPFAM" id="SSF57196">
    <property type="entry name" value="EGF/Laminin"/>
    <property type="match status" value="1"/>
</dbReference>
<evidence type="ECO:0000313" key="5">
    <source>
        <dbReference type="Proteomes" id="UP000050791"/>
    </source>
</evidence>
<evidence type="ECO:0000256" key="1">
    <source>
        <dbReference type="PROSITE-ProRule" id="PRU00076"/>
    </source>
</evidence>
<accession>A0AA85C0J5</accession>
<keyword evidence="1" id="KW-1015">Disulfide bond</keyword>
<feature type="domain" description="EGF-like" evidence="4">
    <location>
        <begin position="3"/>
        <end position="45"/>
    </location>
</feature>
<proteinExistence type="predicted"/>
<sequence>MPIFNHCPVQAKDYCQNGGECFYLSGDPSVYMCSCFMPFYGPQCEHKAPGKDKQIEVEEIQKNINHHENHENNEGFMIKRSVDRAMTLTALIFIVVTFLGMLILAWYISRRRRKDYARWRKMTELAMKSNIKEKSDKQTQITFDHSNEKETSSLNKSIHSLDNNSHFDDGDPEVDTDKQDIEAQFEQAKTNSEHNDHCQKQNDEYSDFNLRNEELSVQNTSKIMETIKSIGELNTCKENNINQFNSDITITSNTANDNNNNNNDINVTELSNSSHNELSQKKRTKSKRIASNSNNHLISNQSVIDRNQLTDTLNDNIMNSDEYTDLKEETKEIGVNVIKNSHTTELSKKSNITIRNDEIDHNFDPSKRLSMENQHHLNKTYAPMISNTIGHKLSNSNYPIANILSNAILDRPYINADEIHTLFDLHSSNSTLNPYHDLEYYNPMNTKISSTLPRDYKQEIYTTNVKDRNNNNGNSNGNNNNNNNSVHRNQPSRYLNKDYKSNKLVYGQQEPFTVASQHDALLSELLNRGMNSNPGESRPKSTF</sequence>
<feature type="compositionally biased region" description="Low complexity" evidence="2">
    <location>
        <begin position="253"/>
        <end position="266"/>
    </location>
</feature>
<comment type="caution">
    <text evidence="1">Lacks conserved residue(s) required for the propagation of feature annotation.</text>
</comment>
<feature type="disulfide bond" evidence="1">
    <location>
        <begin position="35"/>
        <end position="44"/>
    </location>
</feature>
<keyword evidence="3" id="KW-0472">Membrane</keyword>
<protein>
    <submittedName>
        <fullName evidence="6">Homeobox protein 2-like</fullName>
    </submittedName>
</protein>
<reference evidence="6" key="1">
    <citation type="submission" date="2023-11" db="UniProtKB">
        <authorList>
            <consortium name="WormBaseParasite"/>
        </authorList>
    </citation>
    <scope>IDENTIFICATION</scope>
</reference>
<feature type="region of interest" description="Disordered" evidence="2">
    <location>
        <begin position="253"/>
        <end position="293"/>
    </location>
</feature>
<evidence type="ECO:0000313" key="6">
    <source>
        <dbReference type="WBParaSite" id="SMTH1_92540.1"/>
    </source>
</evidence>
<dbReference type="PROSITE" id="PS01186">
    <property type="entry name" value="EGF_2"/>
    <property type="match status" value="1"/>
</dbReference>
<dbReference type="Proteomes" id="UP000050791">
    <property type="component" value="Unassembled WGS sequence"/>
</dbReference>
<keyword evidence="3" id="KW-0812">Transmembrane</keyword>
<feature type="transmembrane region" description="Helical" evidence="3">
    <location>
        <begin position="85"/>
        <end position="108"/>
    </location>
</feature>
<dbReference type="PROSITE" id="PS50026">
    <property type="entry name" value="EGF_3"/>
    <property type="match status" value="1"/>
</dbReference>